<comment type="caution">
    <text evidence="1">The sequence shown here is derived from an EMBL/GenBank/DDBJ whole genome shotgun (WGS) entry which is preliminary data.</text>
</comment>
<evidence type="ECO:0000313" key="1">
    <source>
        <dbReference type="EMBL" id="DAZ97581.1"/>
    </source>
</evidence>
<evidence type="ECO:0000313" key="2">
    <source>
        <dbReference type="Proteomes" id="UP001146120"/>
    </source>
</evidence>
<proteinExistence type="predicted"/>
<gene>
    <name evidence="1" type="ORF">N0F65_005553</name>
</gene>
<reference evidence="1" key="2">
    <citation type="journal article" date="2023" name="Microbiol Resour">
        <title>Decontamination and Annotation of the Draft Genome Sequence of the Oomycete Lagenidium giganteum ARSEF 373.</title>
        <authorList>
            <person name="Morgan W.R."/>
            <person name="Tartar A."/>
        </authorList>
    </citation>
    <scope>NUCLEOTIDE SEQUENCE</scope>
    <source>
        <strain evidence="1">ARSEF 373</strain>
    </source>
</reference>
<organism evidence="1 2">
    <name type="scientific">Lagenidium giganteum</name>
    <dbReference type="NCBI Taxonomy" id="4803"/>
    <lineage>
        <taxon>Eukaryota</taxon>
        <taxon>Sar</taxon>
        <taxon>Stramenopiles</taxon>
        <taxon>Oomycota</taxon>
        <taxon>Peronosporomycetes</taxon>
        <taxon>Pythiales</taxon>
        <taxon>Pythiaceae</taxon>
    </lineage>
</organism>
<dbReference type="AlphaFoldDB" id="A0AAV2YW91"/>
<name>A0AAV2YW91_9STRA</name>
<accession>A0AAV2YW91</accession>
<keyword evidence="2" id="KW-1185">Reference proteome</keyword>
<protein>
    <submittedName>
        <fullName evidence="1">Uncharacterized protein</fullName>
    </submittedName>
</protein>
<sequence length="35" mass="3978">MTSLSDTLGRLQVGRIEDFWSHQISALLHTMNYVG</sequence>
<dbReference type="Proteomes" id="UP001146120">
    <property type="component" value="Unassembled WGS sequence"/>
</dbReference>
<reference evidence="1" key="1">
    <citation type="submission" date="2022-11" db="EMBL/GenBank/DDBJ databases">
        <authorList>
            <person name="Morgan W.R."/>
            <person name="Tartar A."/>
        </authorList>
    </citation>
    <scope>NUCLEOTIDE SEQUENCE</scope>
    <source>
        <strain evidence="1">ARSEF 373</strain>
    </source>
</reference>
<dbReference type="EMBL" id="DAKRPA010000131">
    <property type="protein sequence ID" value="DAZ97581.1"/>
    <property type="molecule type" value="Genomic_DNA"/>
</dbReference>